<reference evidence="5" key="2">
    <citation type="journal article" date="2023" name="Plants (Basel)">
        <title>Annotation of the Turnera subulata (Passifloraceae) Draft Genome Reveals the S-Locus Evolved after the Divergence of Turneroideae from Passifloroideae in a Stepwise Manner.</title>
        <authorList>
            <person name="Henning P.M."/>
            <person name="Roalson E.H."/>
            <person name="Mir W."/>
            <person name="McCubbin A.G."/>
            <person name="Shore J.S."/>
        </authorList>
    </citation>
    <scope>NUCLEOTIDE SEQUENCE</scope>
    <source>
        <strain evidence="5">F60SS</strain>
    </source>
</reference>
<feature type="signal peptide" evidence="4">
    <location>
        <begin position="1"/>
        <end position="31"/>
    </location>
</feature>
<keyword evidence="4" id="KW-0732">Signal</keyword>
<dbReference type="AlphaFoldDB" id="A0A9Q0JD31"/>
<dbReference type="InterPro" id="IPR050587">
    <property type="entry name" value="GNT1/Glycosyltrans_8"/>
</dbReference>
<feature type="transmembrane region" description="Helical" evidence="3">
    <location>
        <begin position="381"/>
        <end position="399"/>
    </location>
</feature>
<proteinExistence type="predicted"/>
<keyword evidence="2" id="KW-0464">Manganese</keyword>
<sequence>MAFRERRRKPCNTWVWRVVLLLLLVVCKTAAYGEVRTQQQQQQRHKNAYATMMYMGTPRDYEFYVAIRVLLRSLSRLHVEADLVVIASMDVPLHWVQTMEQEDGAKVIRVQNVNNPYKNQPNFDRRFKLTLNKLYAWNLVDYERVVMLDADNLFLRKADELFQCGQFCAVFINPCIFHTGLFVLKPSEVVFKDMLYQLDIGKDNPDGADQGFIGGYFPDLLDKPMFSPPSNGTKLDGSYRLPLGYQMDASYYYLRLRWNVPCGPNSVITFPGAPWLKPWYWWSWPVLPLGIQWHEQRLQTLGYAAEMPMVIIQAVVYLGIIALTRLARPNISKLCYRRTEKNISFVQAGLKVLAIWSILAAYILPFFIIPCTLHPVLGWGLYLLGVFALGSIAINVFMLPTLPVMTPWLGIFGVLLVMAFPWYPDGVVRALSVFGYAFCFAPILWVSMVRVMSGLQVSLEREAFYPRLGESTPPSGFNKLY</sequence>
<organism evidence="5 6">
    <name type="scientific">Turnera subulata</name>
    <dbReference type="NCBI Taxonomy" id="218843"/>
    <lineage>
        <taxon>Eukaryota</taxon>
        <taxon>Viridiplantae</taxon>
        <taxon>Streptophyta</taxon>
        <taxon>Embryophyta</taxon>
        <taxon>Tracheophyta</taxon>
        <taxon>Spermatophyta</taxon>
        <taxon>Magnoliopsida</taxon>
        <taxon>eudicotyledons</taxon>
        <taxon>Gunneridae</taxon>
        <taxon>Pentapetalae</taxon>
        <taxon>rosids</taxon>
        <taxon>fabids</taxon>
        <taxon>Malpighiales</taxon>
        <taxon>Passifloraceae</taxon>
        <taxon>Turnera</taxon>
    </lineage>
</organism>
<keyword evidence="1" id="KW-0328">Glycosyltransferase</keyword>
<dbReference type="Proteomes" id="UP001141552">
    <property type="component" value="Unassembled WGS sequence"/>
</dbReference>
<evidence type="ECO:0000256" key="1">
    <source>
        <dbReference type="ARBA" id="ARBA00022676"/>
    </source>
</evidence>
<keyword evidence="6" id="KW-1185">Reference proteome</keyword>
<dbReference type="CDD" id="cd02537">
    <property type="entry name" value="GT8_Glycogenin"/>
    <property type="match status" value="1"/>
</dbReference>
<accession>A0A9Q0JD31</accession>
<feature type="transmembrane region" description="Helical" evidence="3">
    <location>
        <begin position="348"/>
        <end position="369"/>
    </location>
</feature>
<feature type="transmembrane region" description="Helical" evidence="3">
    <location>
        <begin position="406"/>
        <end position="424"/>
    </location>
</feature>
<keyword evidence="3" id="KW-0472">Membrane</keyword>
<evidence type="ECO:0000313" key="6">
    <source>
        <dbReference type="Proteomes" id="UP001141552"/>
    </source>
</evidence>
<keyword evidence="3" id="KW-1133">Transmembrane helix</keyword>
<reference evidence="5" key="1">
    <citation type="submission" date="2022-02" db="EMBL/GenBank/DDBJ databases">
        <authorList>
            <person name="Henning P.M."/>
            <person name="McCubbin A.G."/>
            <person name="Shore J.S."/>
        </authorList>
    </citation>
    <scope>NUCLEOTIDE SEQUENCE</scope>
    <source>
        <strain evidence="5">F60SS</strain>
        <tissue evidence="5">Leaves</tissue>
    </source>
</reference>
<evidence type="ECO:0000256" key="3">
    <source>
        <dbReference type="SAM" id="Phobius"/>
    </source>
</evidence>
<evidence type="ECO:0000256" key="4">
    <source>
        <dbReference type="SAM" id="SignalP"/>
    </source>
</evidence>
<evidence type="ECO:0000256" key="2">
    <source>
        <dbReference type="ARBA" id="ARBA00023211"/>
    </source>
</evidence>
<dbReference type="InterPro" id="IPR029044">
    <property type="entry name" value="Nucleotide-diphossugar_trans"/>
</dbReference>
<dbReference type="SUPFAM" id="SSF53448">
    <property type="entry name" value="Nucleotide-diphospho-sugar transferases"/>
    <property type="match status" value="1"/>
</dbReference>
<name>A0A9Q0JD31_9ROSI</name>
<keyword evidence="1" id="KW-0808">Transferase</keyword>
<keyword evidence="3" id="KW-0812">Transmembrane</keyword>
<dbReference type="PANTHER" id="PTHR11183">
    <property type="entry name" value="GLYCOGENIN SUBFAMILY MEMBER"/>
    <property type="match status" value="1"/>
</dbReference>
<evidence type="ECO:0000313" key="5">
    <source>
        <dbReference type="EMBL" id="KAJ4837163.1"/>
    </source>
</evidence>
<protein>
    <submittedName>
        <fullName evidence="5">Glucuronosyltransferase pgsip8</fullName>
    </submittedName>
</protein>
<feature type="chain" id="PRO_5040505720" evidence="4">
    <location>
        <begin position="32"/>
        <end position="481"/>
    </location>
</feature>
<feature type="transmembrane region" description="Helical" evidence="3">
    <location>
        <begin position="307"/>
        <end position="327"/>
    </location>
</feature>
<dbReference type="Gene3D" id="3.90.550.10">
    <property type="entry name" value="Spore Coat Polysaccharide Biosynthesis Protein SpsA, Chain A"/>
    <property type="match status" value="1"/>
</dbReference>
<dbReference type="GO" id="GO:0016757">
    <property type="term" value="F:glycosyltransferase activity"/>
    <property type="evidence" value="ECO:0007669"/>
    <property type="project" value="UniProtKB-KW"/>
</dbReference>
<gene>
    <name evidence="5" type="primary">PGSIP8</name>
    <name evidence="5" type="ORF">Tsubulata_036480</name>
</gene>
<feature type="transmembrane region" description="Helical" evidence="3">
    <location>
        <begin position="430"/>
        <end position="451"/>
    </location>
</feature>
<comment type="caution">
    <text evidence="5">The sequence shown here is derived from an EMBL/GenBank/DDBJ whole genome shotgun (WGS) entry which is preliminary data.</text>
</comment>
<dbReference type="EMBL" id="JAKUCV010003917">
    <property type="protein sequence ID" value="KAJ4837163.1"/>
    <property type="molecule type" value="Genomic_DNA"/>
</dbReference>
<dbReference type="OrthoDB" id="2014201at2759"/>